<dbReference type="STRING" id="5514.A0A395RL38"/>
<evidence type="ECO:0000256" key="1">
    <source>
        <dbReference type="SAM" id="SignalP"/>
    </source>
</evidence>
<reference evidence="2 3" key="1">
    <citation type="journal article" date="2018" name="PLoS Pathog.">
        <title>Evolution of structural diversity of trichothecenes, a family of toxins produced by plant pathogenic and entomopathogenic fungi.</title>
        <authorList>
            <person name="Proctor R.H."/>
            <person name="McCormick S.P."/>
            <person name="Kim H.S."/>
            <person name="Cardoza R.E."/>
            <person name="Stanley A.M."/>
            <person name="Lindo L."/>
            <person name="Kelly A."/>
            <person name="Brown D.W."/>
            <person name="Lee T."/>
            <person name="Vaughan M.M."/>
            <person name="Alexander N.J."/>
            <person name="Busman M."/>
            <person name="Gutierrez S."/>
        </authorList>
    </citation>
    <scope>NUCLEOTIDE SEQUENCE [LARGE SCALE GENOMIC DNA]</scope>
    <source>
        <strain evidence="2 3">NRRL 3299</strain>
    </source>
</reference>
<feature type="signal peptide" evidence="1">
    <location>
        <begin position="1"/>
        <end position="16"/>
    </location>
</feature>
<dbReference type="AlphaFoldDB" id="A0A395RL38"/>
<dbReference type="InterPro" id="IPR036673">
    <property type="entry name" value="Cyanovirin-N_sf"/>
</dbReference>
<dbReference type="Proteomes" id="UP000266152">
    <property type="component" value="Unassembled WGS sequence"/>
</dbReference>
<accession>A0A395RL38</accession>
<dbReference type="EMBL" id="PXOF01000179">
    <property type="protein sequence ID" value="RGP60838.1"/>
    <property type="molecule type" value="Genomic_DNA"/>
</dbReference>
<keyword evidence="1" id="KW-0732">Signal</keyword>
<gene>
    <name evidence="2" type="ORF">FSPOR_10441</name>
</gene>
<protein>
    <submittedName>
        <fullName evidence="2">Nps19</fullName>
    </submittedName>
</protein>
<feature type="chain" id="PRO_5017328940" evidence="1">
    <location>
        <begin position="17"/>
        <end position="142"/>
    </location>
</feature>
<dbReference type="Gene3D" id="2.30.60.10">
    <property type="entry name" value="Cyanovirin-N"/>
    <property type="match status" value="1"/>
</dbReference>
<proteinExistence type="predicted"/>
<organism evidence="2 3">
    <name type="scientific">Fusarium sporotrichioides</name>
    <dbReference type="NCBI Taxonomy" id="5514"/>
    <lineage>
        <taxon>Eukaryota</taxon>
        <taxon>Fungi</taxon>
        <taxon>Dikarya</taxon>
        <taxon>Ascomycota</taxon>
        <taxon>Pezizomycotina</taxon>
        <taxon>Sordariomycetes</taxon>
        <taxon>Hypocreomycetidae</taxon>
        <taxon>Hypocreales</taxon>
        <taxon>Nectriaceae</taxon>
        <taxon>Fusarium</taxon>
    </lineage>
</organism>
<evidence type="ECO:0000313" key="3">
    <source>
        <dbReference type="Proteomes" id="UP000266152"/>
    </source>
</evidence>
<sequence>MNFKLLLFTFILGVFAAEPFRPFFSSRFEKPNPTITFTDKNGTSHTLASHDWEPNYAAIKAGSNLETRFKTGGFLNKCKNVRYYLSRADDKNPRKNGYHNGYEKSPWLVAECPDKNGNYLCTWLQLGKCLVNLDGELYQGKK</sequence>
<evidence type="ECO:0000313" key="2">
    <source>
        <dbReference type="EMBL" id="RGP60838.1"/>
    </source>
</evidence>
<comment type="caution">
    <text evidence="2">The sequence shown here is derived from an EMBL/GenBank/DDBJ whole genome shotgun (WGS) entry which is preliminary data.</text>
</comment>
<dbReference type="SUPFAM" id="SSF51322">
    <property type="entry name" value="Cyanovirin-N"/>
    <property type="match status" value="1"/>
</dbReference>
<name>A0A395RL38_FUSSP</name>
<keyword evidence="3" id="KW-1185">Reference proteome</keyword>